<evidence type="ECO:0000313" key="1">
    <source>
        <dbReference type="EMBL" id="GJD93331.1"/>
    </source>
</evidence>
<comment type="caution">
    <text evidence="1">The sequence shown here is derived from an EMBL/GenBank/DDBJ whole genome shotgun (WGS) entry which is preliminary data.</text>
</comment>
<evidence type="ECO:0000313" key="2">
    <source>
        <dbReference type="Proteomes" id="UP001055125"/>
    </source>
</evidence>
<keyword evidence="2" id="KW-1185">Reference proteome</keyword>
<accession>A0ABQ4RRC5</accession>
<protein>
    <recommendedName>
        <fullName evidence="3">DUF2190 domain-containing protein</fullName>
    </recommendedName>
</protein>
<name>A0ABQ4RRC5_9HYPH</name>
<sequence length="127" mass="12655">MQDGFYKSHAITADIAGFLLAAFADPSNGDRVAVMTGPGQPVAGVTDSVGGTAAHGLVDLQLTQIADLRFGGVVAAGDPITSDAFGRGVKAVKPAAGSVVWCIGTARGPGLADDIGKVLISPFAIYG</sequence>
<dbReference type="EMBL" id="BPQP01000007">
    <property type="protein sequence ID" value="GJD93331.1"/>
    <property type="molecule type" value="Genomic_DNA"/>
</dbReference>
<dbReference type="RefSeq" id="WP_238242540.1">
    <property type="nucleotide sequence ID" value="NZ_BPQP01000007.1"/>
</dbReference>
<reference evidence="1" key="2">
    <citation type="submission" date="2021-08" db="EMBL/GenBank/DDBJ databases">
        <authorList>
            <person name="Tani A."/>
            <person name="Ola A."/>
            <person name="Ogura Y."/>
            <person name="Katsura K."/>
            <person name="Hayashi T."/>
        </authorList>
    </citation>
    <scope>NUCLEOTIDE SEQUENCE</scope>
    <source>
        <strain evidence="1">DSM 19015</strain>
    </source>
</reference>
<evidence type="ECO:0008006" key="3">
    <source>
        <dbReference type="Google" id="ProtNLM"/>
    </source>
</evidence>
<gene>
    <name evidence="1" type="ORF">OCOJLMKI_0523</name>
</gene>
<proteinExistence type="predicted"/>
<dbReference type="Proteomes" id="UP001055125">
    <property type="component" value="Unassembled WGS sequence"/>
</dbReference>
<reference evidence="1" key="1">
    <citation type="journal article" date="2021" name="Front. Microbiol.">
        <title>Comprehensive Comparative Genomics and Phenotyping of Methylobacterium Species.</title>
        <authorList>
            <person name="Alessa O."/>
            <person name="Ogura Y."/>
            <person name="Fujitani Y."/>
            <person name="Takami H."/>
            <person name="Hayashi T."/>
            <person name="Sahin N."/>
            <person name="Tani A."/>
        </authorList>
    </citation>
    <scope>NUCLEOTIDE SEQUENCE</scope>
    <source>
        <strain evidence="1">DSM 19015</strain>
    </source>
</reference>
<organism evidence="1 2">
    <name type="scientific">Methylobacterium iners</name>
    <dbReference type="NCBI Taxonomy" id="418707"/>
    <lineage>
        <taxon>Bacteria</taxon>
        <taxon>Pseudomonadati</taxon>
        <taxon>Pseudomonadota</taxon>
        <taxon>Alphaproteobacteria</taxon>
        <taxon>Hyphomicrobiales</taxon>
        <taxon>Methylobacteriaceae</taxon>
        <taxon>Methylobacterium</taxon>
    </lineage>
</organism>